<sequence>MLSGGPNRGCLSPTLSWWWNCLLIILRRASNSCAAV</sequence>
<dbReference type="EMBL" id="GBXM01046784">
    <property type="protein sequence ID" value="JAH61793.1"/>
    <property type="molecule type" value="Transcribed_RNA"/>
</dbReference>
<reference evidence="1" key="2">
    <citation type="journal article" date="2015" name="Fish Shellfish Immunol.">
        <title>Early steps in the European eel (Anguilla anguilla)-Vibrio vulnificus interaction in the gills: Role of the RtxA13 toxin.</title>
        <authorList>
            <person name="Callol A."/>
            <person name="Pajuelo D."/>
            <person name="Ebbesson L."/>
            <person name="Teles M."/>
            <person name="MacKenzie S."/>
            <person name="Amaro C."/>
        </authorList>
    </citation>
    <scope>NUCLEOTIDE SEQUENCE</scope>
</reference>
<organism evidence="1">
    <name type="scientific">Anguilla anguilla</name>
    <name type="common">European freshwater eel</name>
    <name type="synonym">Muraena anguilla</name>
    <dbReference type="NCBI Taxonomy" id="7936"/>
    <lineage>
        <taxon>Eukaryota</taxon>
        <taxon>Metazoa</taxon>
        <taxon>Chordata</taxon>
        <taxon>Craniata</taxon>
        <taxon>Vertebrata</taxon>
        <taxon>Euteleostomi</taxon>
        <taxon>Actinopterygii</taxon>
        <taxon>Neopterygii</taxon>
        <taxon>Teleostei</taxon>
        <taxon>Anguilliformes</taxon>
        <taxon>Anguillidae</taxon>
        <taxon>Anguilla</taxon>
    </lineage>
</organism>
<protein>
    <submittedName>
        <fullName evidence="1">Uncharacterized protein</fullName>
    </submittedName>
</protein>
<reference evidence="1" key="1">
    <citation type="submission" date="2014-11" db="EMBL/GenBank/DDBJ databases">
        <authorList>
            <person name="Amaro Gonzalez C."/>
        </authorList>
    </citation>
    <scope>NUCLEOTIDE SEQUENCE</scope>
</reference>
<name>A0A0E9UA23_ANGAN</name>
<evidence type="ECO:0000313" key="1">
    <source>
        <dbReference type="EMBL" id="JAH61793.1"/>
    </source>
</evidence>
<accession>A0A0E9UA23</accession>
<dbReference type="AlphaFoldDB" id="A0A0E9UA23"/>
<proteinExistence type="predicted"/>